<gene>
    <name evidence="1" type="ORF">EDC14_105212</name>
</gene>
<name>A0A4R1QSM3_HYDET</name>
<comment type="caution">
    <text evidence="1">The sequence shown here is derived from an EMBL/GenBank/DDBJ whole genome shotgun (WGS) entry which is preliminary data.</text>
</comment>
<dbReference type="OrthoDB" id="9791538at2"/>
<evidence type="ECO:0000313" key="1">
    <source>
        <dbReference type="EMBL" id="TCL56031.1"/>
    </source>
</evidence>
<evidence type="ECO:0000313" key="2">
    <source>
        <dbReference type="Proteomes" id="UP000295008"/>
    </source>
</evidence>
<proteinExistence type="predicted"/>
<sequence length="125" mass="13668">MVKATPVGEPYSCLITDATHQLIADTTSDKGGNDNGFRPHELLEAALASCLTISLRMYLENQGIKIDSCSVTVELDRSNPDKTVFRKKVELNGAISESDRKRIEAVLASCPVQKTLSKELAFVLE</sequence>
<dbReference type="AlphaFoldDB" id="A0A4R1QSM3"/>
<dbReference type="PANTHER" id="PTHR39624:SF2">
    <property type="entry name" value="OSMC-LIKE PROTEIN"/>
    <property type="match status" value="1"/>
</dbReference>
<dbReference type="Gene3D" id="3.30.300.20">
    <property type="match status" value="1"/>
</dbReference>
<accession>A0A4R1QSM3</accession>
<dbReference type="InterPro" id="IPR015946">
    <property type="entry name" value="KH_dom-like_a/b"/>
</dbReference>
<dbReference type="SUPFAM" id="SSF82784">
    <property type="entry name" value="OsmC-like"/>
    <property type="match status" value="1"/>
</dbReference>
<organism evidence="1 2">
    <name type="scientific">Hydrogenispora ethanolica</name>
    <dbReference type="NCBI Taxonomy" id="1082276"/>
    <lineage>
        <taxon>Bacteria</taxon>
        <taxon>Bacillati</taxon>
        <taxon>Bacillota</taxon>
        <taxon>Hydrogenispora</taxon>
    </lineage>
</organism>
<keyword evidence="2" id="KW-1185">Reference proteome</keyword>
<dbReference type="InterPro" id="IPR036102">
    <property type="entry name" value="OsmC/Ohrsf"/>
</dbReference>
<dbReference type="InterPro" id="IPR003718">
    <property type="entry name" value="OsmC/Ohr_fam"/>
</dbReference>
<protein>
    <submittedName>
        <fullName evidence="1">Putative redox protein</fullName>
    </submittedName>
</protein>
<dbReference type="PANTHER" id="PTHR39624">
    <property type="entry name" value="PROTEIN INVOLVED IN RIMO-MEDIATED BETA-METHYLTHIOLATION OF RIBOSOMAL PROTEIN S12 YCAO"/>
    <property type="match status" value="1"/>
</dbReference>
<dbReference type="Proteomes" id="UP000295008">
    <property type="component" value="Unassembled WGS sequence"/>
</dbReference>
<dbReference type="EMBL" id="SLUN01000052">
    <property type="protein sequence ID" value="TCL56031.1"/>
    <property type="molecule type" value="Genomic_DNA"/>
</dbReference>
<dbReference type="Pfam" id="PF02566">
    <property type="entry name" value="OsmC"/>
    <property type="match status" value="1"/>
</dbReference>
<dbReference type="RefSeq" id="WP_132017497.1">
    <property type="nucleotide sequence ID" value="NZ_SLUN01000052.1"/>
</dbReference>
<reference evidence="1 2" key="1">
    <citation type="submission" date="2019-03" db="EMBL/GenBank/DDBJ databases">
        <title>Genomic Encyclopedia of Type Strains, Phase IV (KMG-IV): sequencing the most valuable type-strain genomes for metagenomic binning, comparative biology and taxonomic classification.</title>
        <authorList>
            <person name="Goeker M."/>
        </authorList>
    </citation>
    <scope>NUCLEOTIDE SEQUENCE [LARGE SCALE GENOMIC DNA]</scope>
    <source>
        <strain evidence="1 2">LX-B</strain>
    </source>
</reference>